<dbReference type="PANTHER" id="PTHR31589:SF221">
    <property type="entry name" value="LIGASE, PUTATIVE (DUF239)-RELATED"/>
    <property type="match status" value="1"/>
</dbReference>
<organism evidence="2 3">
    <name type="scientific">Stephania cephalantha</name>
    <dbReference type="NCBI Taxonomy" id="152367"/>
    <lineage>
        <taxon>Eukaryota</taxon>
        <taxon>Viridiplantae</taxon>
        <taxon>Streptophyta</taxon>
        <taxon>Embryophyta</taxon>
        <taxon>Tracheophyta</taxon>
        <taxon>Spermatophyta</taxon>
        <taxon>Magnoliopsida</taxon>
        <taxon>Ranunculales</taxon>
        <taxon>Menispermaceae</taxon>
        <taxon>Menispermoideae</taxon>
        <taxon>Cissampelideae</taxon>
        <taxon>Stephania</taxon>
    </lineage>
</organism>
<dbReference type="Pfam" id="PF14365">
    <property type="entry name" value="Neprosin_AP"/>
    <property type="match status" value="1"/>
</dbReference>
<dbReference type="AlphaFoldDB" id="A0AAP0PP34"/>
<dbReference type="PANTHER" id="PTHR31589">
    <property type="entry name" value="PROTEIN, PUTATIVE (DUF239)-RELATED-RELATED"/>
    <property type="match status" value="1"/>
</dbReference>
<keyword evidence="3" id="KW-1185">Reference proteome</keyword>
<dbReference type="InterPro" id="IPR053168">
    <property type="entry name" value="Glutamic_endopeptidase"/>
</dbReference>
<comment type="caution">
    <text evidence="2">The sequence shown here is derived from an EMBL/GenBank/DDBJ whole genome shotgun (WGS) entry which is preliminary data.</text>
</comment>
<evidence type="ECO:0000259" key="1">
    <source>
        <dbReference type="PROSITE" id="PS52045"/>
    </source>
</evidence>
<gene>
    <name evidence="2" type="ORF">Scep_006503</name>
</gene>
<dbReference type="EMBL" id="JBBNAG010000003">
    <property type="protein sequence ID" value="KAK9147746.1"/>
    <property type="molecule type" value="Genomic_DNA"/>
</dbReference>
<dbReference type="InterPro" id="IPR004314">
    <property type="entry name" value="Neprosin"/>
</dbReference>
<name>A0AAP0PP34_9MAGN</name>
<feature type="domain" description="Neprosin PEP catalytic" evidence="1">
    <location>
        <begin position="99"/>
        <end position="331"/>
    </location>
</feature>
<accession>A0AAP0PP34</accession>
<protein>
    <recommendedName>
        <fullName evidence="1">Neprosin PEP catalytic domain-containing protein</fullName>
    </recommendedName>
</protein>
<dbReference type="Proteomes" id="UP001419268">
    <property type="component" value="Unassembled WGS sequence"/>
</dbReference>
<evidence type="ECO:0000313" key="2">
    <source>
        <dbReference type="EMBL" id="KAK9147746.1"/>
    </source>
</evidence>
<dbReference type="PROSITE" id="PS52045">
    <property type="entry name" value="NEPROSIN_PEP_CD"/>
    <property type="match status" value="1"/>
</dbReference>
<proteinExistence type="predicted"/>
<dbReference type="Pfam" id="PF03080">
    <property type="entry name" value="Neprosin"/>
    <property type="match status" value="1"/>
</dbReference>
<reference evidence="2 3" key="1">
    <citation type="submission" date="2024-01" db="EMBL/GenBank/DDBJ databases">
        <title>Genome assemblies of Stephania.</title>
        <authorList>
            <person name="Yang L."/>
        </authorList>
    </citation>
    <scope>NUCLEOTIDE SEQUENCE [LARGE SCALE GENOMIC DNA]</scope>
    <source>
        <strain evidence="2">JXDWG</strain>
        <tissue evidence="2">Leaf</tissue>
    </source>
</reference>
<dbReference type="InterPro" id="IPR025521">
    <property type="entry name" value="Neprosin_propep"/>
</dbReference>
<evidence type="ECO:0000313" key="3">
    <source>
        <dbReference type="Proteomes" id="UP001419268"/>
    </source>
</evidence>
<sequence length="331" mass="36006">MGLLVRSITIIWLFLLHLSYNYGMIGKPLISATKAELELEEELKILNKPPIKTIEGKAGDLFDCVDIYKQPAFDNPLLQNHKIQMKPSFVPKELFPKSEVAARHQISTAMLIDGGCPEGTVPIKRTTKEDLLRAKAFNDLHGSIIHPLNSNDQPQVHTASARTKDGIHFGVQGIINIASPTLTNNDSTSGAFIFLVDDPNKETIGAGWMDPLSLNWWLLLGGNLRCGYWPSALFTVINDGAAAVGWLGGVSSPVNQLSPQMGSGVFPDGNFGHSCYFLNMRVCDSQLNLSNADNAVFYTDKPACYGVMNNGFLPKMGGYAMMFGGPGGKCD</sequence>